<feature type="signal peptide" evidence="2">
    <location>
        <begin position="1"/>
        <end position="23"/>
    </location>
</feature>
<accession>A0AAD5JA52</accession>
<comment type="caution">
    <text evidence="4">The sequence shown here is derived from an EMBL/GenBank/DDBJ whole genome shotgun (WGS) entry which is preliminary data.</text>
</comment>
<keyword evidence="5" id="KW-1185">Reference proteome</keyword>
<gene>
    <name evidence="4" type="ORF">LWI28_018224</name>
</gene>
<dbReference type="GO" id="GO:0016020">
    <property type="term" value="C:membrane"/>
    <property type="evidence" value="ECO:0007669"/>
    <property type="project" value="TreeGrafter"/>
</dbReference>
<organism evidence="4 5">
    <name type="scientific">Acer negundo</name>
    <name type="common">Box elder</name>
    <dbReference type="NCBI Taxonomy" id="4023"/>
    <lineage>
        <taxon>Eukaryota</taxon>
        <taxon>Viridiplantae</taxon>
        <taxon>Streptophyta</taxon>
        <taxon>Embryophyta</taxon>
        <taxon>Tracheophyta</taxon>
        <taxon>Spermatophyta</taxon>
        <taxon>Magnoliopsida</taxon>
        <taxon>eudicotyledons</taxon>
        <taxon>Gunneridae</taxon>
        <taxon>Pentapetalae</taxon>
        <taxon>rosids</taxon>
        <taxon>malvids</taxon>
        <taxon>Sapindales</taxon>
        <taxon>Sapindaceae</taxon>
        <taxon>Hippocastanoideae</taxon>
        <taxon>Acereae</taxon>
        <taxon>Acer</taxon>
    </lineage>
</organism>
<dbReference type="InterPro" id="IPR026961">
    <property type="entry name" value="PGG_dom"/>
</dbReference>
<dbReference type="EMBL" id="JAJSOW010000100">
    <property type="protein sequence ID" value="KAI9186530.1"/>
    <property type="molecule type" value="Genomic_DNA"/>
</dbReference>
<feature type="chain" id="PRO_5042036361" description="PGG domain-containing protein" evidence="2">
    <location>
        <begin position="24"/>
        <end position="78"/>
    </location>
</feature>
<dbReference type="Proteomes" id="UP001064489">
    <property type="component" value="Chromosome 3"/>
</dbReference>
<keyword evidence="1" id="KW-1133">Transmembrane helix</keyword>
<evidence type="ECO:0000313" key="4">
    <source>
        <dbReference type="EMBL" id="KAI9186530.1"/>
    </source>
</evidence>
<name>A0AAD5JA52_ACENE</name>
<protein>
    <recommendedName>
        <fullName evidence="3">PGG domain-containing protein</fullName>
    </recommendedName>
</protein>
<keyword evidence="2" id="KW-0732">Signal</keyword>
<dbReference type="AlphaFoldDB" id="A0AAD5JA52"/>
<evidence type="ECO:0000259" key="3">
    <source>
        <dbReference type="Pfam" id="PF13962"/>
    </source>
</evidence>
<dbReference type="PANTHER" id="PTHR24177:SF365">
    <property type="entry name" value="ANKYRIN REPEAT-CONTAINING PROTEIN NPR4-LIKE ISOFORM X1"/>
    <property type="match status" value="1"/>
</dbReference>
<reference evidence="4" key="1">
    <citation type="journal article" date="2022" name="Plant J.">
        <title>Strategies of tolerance reflected in two North American maple genomes.</title>
        <authorList>
            <person name="McEvoy S.L."/>
            <person name="Sezen U.U."/>
            <person name="Trouern-Trend A."/>
            <person name="McMahon S.M."/>
            <person name="Schaberg P.G."/>
            <person name="Yang J."/>
            <person name="Wegrzyn J.L."/>
            <person name="Swenson N.G."/>
        </authorList>
    </citation>
    <scope>NUCLEOTIDE SEQUENCE</scope>
    <source>
        <strain evidence="4">91603</strain>
    </source>
</reference>
<feature type="transmembrane region" description="Helical" evidence="1">
    <location>
        <begin position="42"/>
        <end position="62"/>
    </location>
</feature>
<keyword evidence="1" id="KW-0472">Membrane</keyword>
<evidence type="ECO:0000256" key="1">
    <source>
        <dbReference type="SAM" id="Phobius"/>
    </source>
</evidence>
<proteinExistence type="predicted"/>
<reference evidence="4" key="2">
    <citation type="submission" date="2023-02" db="EMBL/GenBank/DDBJ databases">
        <authorList>
            <person name="Swenson N.G."/>
            <person name="Wegrzyn J.L."/>
            <person name="Mcevoy S.L."/>
        </authorList>
    </citation>
    <scope>NUCLEOTIDE SEQUENCE</scope>
    <source>
        <strain evidence="4">91603</strain>
        <tissue evidence="4">Leaf</tissue>
    </source>
</reference>
<keyword evidence="1" id="KW-0812">Transmembrane</keyword>
<feature type="domain" description="PGG" evidence="3">
    <location>
        <begin position="1"/>
        <end position="68"/>
    </location>
</feature>
<evidence type="ECO:0000313" key="5">
    <source>
        <dbReference type="Proteomes" id="UP001064489"/>
    </source>
</evidence>
<dbReference type="PANTHER" id="PTHR24177">
    <property type="entry name" value="CASKIN"/>
    <property type="match status" value="1"/>
</dbReference>
<evidence type="ECO:0000256" key="2">
    <source>
        <dbReference type="SAM" id="SignalP"/>
    </source>
</evidence>
<sequence>MRETAKSCSVVAALLITIVFAAAFTVPRGINSDGIPNYLNETYFRIFAISVAIALFASTTSVQMFQGMPTSRYVEEQA</sequence>
<dbReference type="Pfam" id="PF13962">
    <property type="entry name" value="PGG"/>
    <property type="match status" value="1"/>
</dbReference>